<keyword evidence="2" id="KW-1185">Reference proteome</keyword>
<dbReference type="Proteomes" id="UP001054252">
    <property type="component" value="Unassembled WGS sequence"/>
</dbReference>
<comment type="caution">
    <text evidence="1">The sequence shown here is derived from an EMBL/GenBank/DDBJ whole genome shotgun (WGS) entry which is preliminary data.</text>
</comment>
<sequence>MADSSDFLNAAPEQVIVLSFCPLKVKNLDDILTLHAKNPKDLTCHPSEKRYCCETTAKISVKERDASHGFTWMHVQ</sequence>
<dbReference type="AlphaFoldDB" id="A0AAV5HZG9"/>
<organism evidence="1 2">
    <name type="scientific">Rubroshorea leprosula</name>
    <dbReference type="NCBI Taxonomy" id="152421"/>
    <lineage>
        <taxon>Eukaryota</taxon>
        <taxon>Viridiplantae</taxon>
        <taxon>Streptophyta</taxon>
        <taxon>Embryophyta</taxon>
        <taxon>Tracheophyta</taxon>
        <taxon>Spermatophyta</taxon>
        <taxon>Magnoliopsida</taxon>
        <taxon>eudicotyledons</taxon>
        <taxon>Gunneridae</taxon>
        <taxon>Pentapetalae</taxon>
        <taxon>rosids</taxon>
        <taxon>malvids</taxon>
        <taxon>Malvales</taxon>
        <taxon>Dipterocarpaceae</taxon>
        <taxon>Rubroshorea</taxon>
    </lineage>
</organism>
<reference evidence="1 2" key="1">
    <citation type="journal article" date="2021" name="Commun. Biol.">
        <title>The genome of Shorea leprosula (Dipterocarpaceae) highlights the ecological relevance of drought in aseasonal tropical rainforests.</title>
        <authorList>
            <person name="Ng K.K.S."/>
            <person name="Kobayashi M.J."/>
            <person name="Fawcett J.A."/>
            <person name="Hatakeyama M."/>
            <person name="Paape T."/>
            <person name="Ng C.H."/>
            <person name="Ang C.C."/>
            <person name="Tnah L.H."/>
            <person name="Lee C.T."/>
            <person name="Nishiyama T."/>
            <person name="Sese J."/>
            <person name="O'Brien M.J."/>
            <person name="Copetti D."/>
            <person name="Mohd Noor M.I."/>
            <person name="Ong R.C."/>
            <person name="Putra M."/>
            <person name="Sireger I.Z."/>
            <person name="Indrioko S."/>
            <person name="Kosugi Y."/>
            <person name="Izuno A."/>
            <person name="Isagi Y."/>
            <person name="Lee S.L."/>
            <person name="Shimizu K.K."/>
        </authorList>
    </citation>
    <scope>NUCLEOTIDE SEQUENCE [LARGE SCALE GENOMIC DNA]</scope>
    <source>
        <strain evidence="1">214</strain>
    </source>
</reference>
<name>A0AAV5HZG9_9ROSI</name>
<protein>
    <submittedName>
        <fullName evidence="1">Uncharacterized protein</fullName>
    </submittedName>
</protein>
<evidence type="ECO:0000313" key="1">
    <source>
        <dbReference type="EMBL" id="GKU91108.1"/>
    </source>
</evidence>
<accession>A0AAV5HZG9</accession>
<gene>
    <name evidence="1" type="ORF">SLEP1_g5025</name>
</gene>
<dbReference type="EMBL" id="BPVZ01000005">
    <property type="protein sequence ID" value="GKU91108.1"/>
    <property type="molecule type" value="Genomic_DNA"/>
</dbReference>
<evidence type="ECO:0000313" key="2">
    <source>
        <dbReference type="Proteomes" id="UP001054252"/>
    </source>
</evidence>
<proteinExistence type="predicted"/>